<dbReference type="Proteomes" id="UP001302696">
    <property type="component" value="Chromosome"/>
</dbReference>
<gene>
    <name evidence="2" type="ORF">N6G96_03980</name>
</gene>
<protein>
    <submittedName>
        <fullName evidence="2">Glycosyltransferase</fullName>
        <ecNumber evidence="2">2.4.-.-</ecNumber>
    </submittedName>
</protein>
<dbReference type="InterPro" id="IPR029044">
    <property type="entry name" value="Nucleotide-diphossugar_trans"/>
</dbReference>
<keyword evidence="2" id="KW-0328">Glycosyltransferase</keyword>
<reference evidence="3" key="1">
    <citation type="submission" date="2024-06" db="EMBL/GenBank/DDBJ databases">
        <authorList>
            <person name="Chang H.C."/>
            <person name="Mun S.Y."/>
        </authorList>
    </citation>
    <scope>NUCLEOTIDE SEQUENCE [LARGE SCALE GENOMIC DNA]</scope>
    <source>
        <strain evidence="3">KT1</strain>
    </source>
</reference>
<dbReference type="EMBL" id="CP104778">
    <property type="protein sequence ID" value="WPC22381.1"/>
    <property type="molecule type" value="Genomic_DNA"/>
</dbReference>
<dbReference type="GO" id="GO:0016757">
    <property type="term" value="F:glycosyltransferase activity"/>
    <property type="evidence" value="ECO:0007669"/>
    <property type="project" value="UniProtKB-KW"/>
</dbReference>
<sequence>MLELHIYLGAILKKFHIQTRVLNSKVLSKLFAVMIRDKHQLTIEDATTILNDASPRPTGTSIVKNQLVEKTFDLKVIIPVYNSEKYVSQCLNSIVSQKSDYKVEILVIDDGSTDGSVELVKKYKQSNVKLIKQANKGVSSARNLGLKTLNSKYLMFFDSDDVLEDNAIQVLLDEAFKRDADVVEGSFNRLSNNKKHLGIIHEDLDKADDAEFYGFPWGKVVKSEMFANLRFPIGYWFEDTIFSYLIYPQVSMLLS</sequence>
<proteinExistence type="predicted"/>
<name>A0ABZ0Q609_9LACO</name>
<evidence type="ECO:0000313" key="2">
    <source>
        <dbReference type="EMBL" id="WPC22381.1"/>
    </source>
</evidence>
<evidence type="ECO:0000313" key="3">
    <source>
        <dbReference type="Proteomes" id="UP001302696"/>
    </source>
</evidence>
<accession>A0ABZ0Q609</accession>
<dbReference type="EC" id="2.4.-.-" evidence="2"/>
<feature type="domain" description="Glycosyltransferase 2-like" evidence="1">
    <location>
        <begin position="76"/>
        <end position="193"/>
    </location>
</feature>
<dbReference type="InterPro" id="IPR001173">
    <property type="entry name" value="Glyco_trans_2-like"/>
</dbReference>
<keyword evidence="2" id="KW-0808">Transferase</keyword>
<organism evidence="2 3">
    <name type="scientific">Pediococcus inopinatus</name>
    <dbReference type="NCBI Taxonomy" id="114090"/>
    <lineage>
        <taxon>Bacteria</taxon>
        <taxon>Bacillati</taxon>
        <taxon>Bacillota</taxon>
        <taxon>Bacilli</taxon>
        <taxon>Lactobacillales</taxon>
        <taxon>Lactobacillaceae</taxon>
        <taxon>Pediococcus</taxon>
    </lineage>
</organism>
<dbReference type="CDD" id="cd00761">
    <property type="entry name" value="Glyco_tranf_GTA_type"/>
    <property type="match status" value="1"/>
</dbReference>
<dbReference type="PANTHER" id="PTHR22916">
    <property type="entry name" value="GLYCOSYLTRANSFERASE"/>
    <property type="match status" value="1"/>
</dbReference>
<dbReference type="Pfam" id="PF00535">
    <property type="entry name" value="Glycos_transf_2"/>
    <property type="match status" value="1"/>
</dbReference>
<dbReference type="SUPFAM" id="SSF53448">
    <property type="entry name" value="Nucleotide-diphospho-sugar transferases"/>
    <property type="match status" value="1"/>
</dbReference>
<evidence type="ECO:0000259" key="1">
    <source>
        <dbReference type="Pfam" id="PF00535"/>
    </source>
</evidence>
<dbReference type="RefSeq" id="WP_323709110.1">
    <property type="nucleotide sequence ID" value="NZ_CP104778.1"/>
</dbReference>
<keyword evidence="3" id="KW-1185">Reference proteome</keyword>
<dbReference type="Gene3D" id="3.90.550.10">
    <property type="entry name" value="Spore Coat Polysaccharide Biosynthesis Protein SpsA, Chain A"/>
    <property type="match status" value="1"/>
</dbReference>